<dbReference type="Proteomes" id="UP001165060">
    <property type="component" value="Unassembled WGS sequence"/>
</dbReference>
<evidence type="ECO:0000313" key="2">
    <source>
        <dbReference type="Proteomes" id="UP001165060"/>
    </source>
</evidence>
<comment type="caution">
    <text evidence="1">The sequence shown here is derived from an EMBL/GenBank/DDBJ whole genome shotgun (WGS) entry which is preliminary data.</text>
</comment>
<dbReference type="InterPro" id="IPR014710">
    <property type="entry name" value="RmlC-like_jellyroll"/>
</dbReference>
<evidence type="ECO:0000313" key="1">
    <source>
        <dbReference type="EMBL" id="GMI19001.1"/>
    </source>
</evidence>
<protein>
    <recommendedName>
        <fullName evidence="3">Cupin 2 conserved barrel domain-containing protein</fullName>
    </recommendedName>
</protein>
<keyword evidence="2" id="KW-1185">Reference proteome</keyword>
<dbReference type="Gene3D" id="2.60.120.10">
    <property type="entry name" value="Jelly Rolls"/>
    <property type="match status" value="1"/>
</dbReference>
<accession>A0ABQ6M3Q6</accession>
<proteinExistence type="predicted"/>
<name>A0ABQ6M3Q6_9STRA</name>
<organism evidence="1 2">
    <name type="scientific">Tetraparma gracilis</name>
    <dbReference type="NCBI Taxonomy" id="2962635"/>
    <lineage>
        <taxon>Eukaryota</taxon>
        <taxon>Sar</taxon>
        <taxon>Stramenopiles</taxon>
        <taxon>Ochrophyta</taxon>
        <taxon>Bolidophyceae</taxon>
        <taxon>Parmales</taxon>
        <taxon>Triparmaceae</taxon>
        <taxon>Tetraparma</taxon>
    </lineage>
</organism>
<dbReference type="InterPro" id="IPR031723">
    <property type="entry name" value="DMSP_lyase"/>
</dbReference>
<sequence>MAPVLAHLSLASAELPWKVPKTLSSSYKDKMQDEMVSAMLVGNPEFGAILESATYYVGLMVIRPGVDYPRHAHDAAETFSVLRGEATWWKEGEGTRVVRPGEAVVHESKRGHGVVTGEEELVCLYLWGPGGPGAELLGRYWFTNDEGGCVDCGISGMEWAKGGVCCVGCGR</sequence>
<gene>
    <name evidence="1" type="ORF">TeGR_g2755</name>
</gene>
<dbReference type="InterPro" id="IPR011051">
    <property type="entry name" value="RmlC_Cupin_sf"/>
</dbReference>
<dbReference type="Pfam" id="PF16867">
    <property type="entry name" value="DMSP_lyase"/>
    <property type="match status" value="1"/>
</dbReference>
<dbReference type="EMBL" id="BRYB01003669">
    <property type="protein sequence ID" value="GMI19001.1"/>
    <property type="molecule type" value="Genomic_DNA"/>
</dbReference>
<evidence type="ECO:0008006" key="3">
    <source>
        <dbReference type="Google" id="ProtNLM"/>
    </source>
</evidence>
<reference evidence="1 2" key="1">
    <citation type="journal article" date="2023" name="Commun. Biol.">
        <title>Genome analysis of Parmales, the sister group of diatoms, reveals the evolutionary specialization of diatoms from phago-mixotrophs to photoautotrophs.</title>
        <authorList>
            <person name="Ban H."/>
            <person name="Sato S."/>
            <person name="Yoshikawa S."/>
            <person name="Yamada K."/>
            <person name="Nakamura Y."/>
            <person name="Ichinomiya M."/>
            <person name="Sato N."/>
            <person name="Blanc-Mathieu R."/>
            <person name="Endo H."/>
            <person name="Kuwata A."/>
            <person name="Ogata H."/>
        </authorList>
    </citation>
    <scope>NUCLEOTIDE SEQUENCE [LARGE SCALE GENOMIC DNA]</scope>
</reference>
<dbReference type="SUPFAM" id="SSF51182">
    <property type="entry name" value="RmlC-like cupins"/>
    <property type="match status" value="1"/>
</dbReference>